<accession>R9PR44</accession>
<evidence type="ECO:0000313" key="2">
    <source>
        <dbReference type="Proteomes" id="UP000014461"/>
    </source>
</evidence>
<organism evidence="1 2">
    <name type="scientific">Agarivorans albus MKT 106</name>
    <dbReference type="NCBI Taxonomy" id="1331007"/>
    <lineage>
        <taxon>Bacteria</taxon>
        <taxon>Pseudomonadati</taxon>
        <taxon>Pseudomonadota</taxon>
        <taxon>Gammaproteobacteria</taxon>
        <taxon>Alteromonadales</taxon>
        <taxon>Alteromonadaceae</taxon>
        <taxon>Agarivorans</taxon>
    </lineage>
</organism>
<dbReference type="STRING" id="1331007.AALB_3922"/>
<dbReference type="AlphaFoldDB" id="R9PR44"/>
<comment type="caution">
    <text evidence="1">The sequence shown here is derived from an EMBL/GenBank/DDBJ whole genome shotgun (WGS) entry which is preliminary data.</text>
</comment>
<keyword evidence="2" id="KW-1185">Reference proteome</keyword>
<sequence length="111" mass="12217">MSETVQLQLISPDSASKLWQQVALLLQDNSTGAKLQDLFDEVLAGAGDTFEEILEQFPDLWVEQAEFEQGKLSVEFLAGPEAEELAEALESFFEPLPIKALTIELGCDDAD</sequence>
<proteinExistence type="predicted"/>
<dbReference type="EMBL" id="BARX01000035">
    <property type="protein sequence ID" value="GAD03842.1"/>
    <property type="molecule type" value="Genomic_DNA"/>
</dbReference>
<evidence type="ECO:0000313" key="1">
    <source>
        <dbReference type="EMBL" id="GAD03842.1"/>
    </source>
</evidence>
<name>R9PR44_AGAAL</name>
<reference evidence="1" key="1">
    <citation type="journal article" date="2013" name="Genome Announc.">
        <title>Draft Genome Sequence of Agarivorans albus Strain MKT 106T, an Agarolytic Marine Bacterium.</title>
        <authorList>
            <person name="Yasuike M."/>
            <person name="Nakamura Y."/>
            <person name="Kai W."/>
            <person name="Fujiwara A."/>
            <person name="Fukui Y."/>
            <person name="Satomi M."/>
            <person name="Sano M."/>
        </authorList>
    </citation>
    <scope>NUCLEOTIDE SEQUENCE [LARGE SCALE GENOMIC DNA]</scope>
</reference>
<protein>
    <submittedName>
        <fullName evidence="1">Uncharacterized protein</fullName>
    </submittedName>
</protein>
<dbReference type="RefSeq" id="WP_016403609.1">
    <property type="nucleotide sequence ID" value="NZ_BARX01000035.1"/>
</dbReference>
<dbReference type="OrthoDB" id="9892261at2"/>
<gene>
    <name evidence="1" type="ORF">AALB_3922</name>
</gene>
<dbReference type="Proteomes" id="UP000014461">
    <property type="component" value="Unassembled WGS sequence"/>
</dbReference>